<dbReference type="InterPro" id="IPR011008">
    <property type="entry name" value="Dimeric_a/b-barrel"/>
</dbReference>
<gene>
    <name evidence="2" type="ORF">LWF01_08065</name>
</gene>
<dbReference type="Proteomes" id="UP001209083">
    <property type="component" value="Chromosome"/>
</dbReference>
<dbReference type="EMBL" id="CP090958">
    <property type="protein sequence ID" value="WGW13700.1"/>
    <property type="molecule type" value="Genomic_DNA"/>
</dbReference>
<feature type="domain" description="ABM" evidence="1">
    <location>
        <begin position="4"/>
        <end position="74"/>
    </location>
</feature>
<dbReference type="SUPFAM" id="SSF54909">
    <property type="entry name" value="Dimeric alpha+beta barrel"/>
    <property type="match status" value="1"/>
</dbReference>
<name>A0ABY8QZV7_9MICO</name>
<organism evidence="2 3">
    <name type="scientific">Saxibacter everestensis</name>
    <dbReference type="NCBI Taxonomy" id="2909229"/>
    <lineage>
        <taxon>Bacteria</taxon>
        <taxon>Bacillati</taxon>
        <taxon>Actinomycetota</taxon>
        <taxon>Actinomycetes</taxon>
        <taxon>Micrococcales</taxon>
        <taxon>Brevibacteriaceae</taxon>
        <taxon>Saxibacter</taxon>
    </lineage>
</organism>
<keyword evidence="2" id="KW-0560">Oxidoreductase</keyword>
<protein>
    <submittedName>
        <fullName evidence="2">Quinol monooxygenase</fullName>
        <ecNumber evidence="2">1.-.-.-</ecNumber>
    </submittedName>
</protein>
<evidence type="ECO:0000313" key="2">
    <source>
        <dbReference type="EMBL" id="WGW13700.1"/>
    </source>
</evidence>
<evidence type="ECO:0000259" key="1">
    <source>
        <dbReference type="Pfam" id="PF03992"/>
    </source>
</evidence>
<keyword evidence="2" id="KW-0503">Monooxygenase</keyword>
<sequence>MSEPVVVIATFVPNPGELDRVRLALDIAIEQVHQEDGCELYAIHEAPNGNIIMIEKWESAELLDTHGAGVAVQDLNESLSGLLAEAVDVVRLTPLPVGSDGKGAL</sequence>
<dbReference type="Gene3D" id="3.30.70.100">
    <property type="match status" value="1"/>
</dbReference>
<evidence type="ECO:0000313" key="3">
    <source>
        <dbReference type="Proteomes" id="UP001209083"/>
    </source>
</evidence>
<accession>A0ABY8QZV7</accession>
<dbReference type="InterPro" id="IPR007138">
    <property type="entry name" value="ABM_dom"/>
</dbReference>
<dbReference type="EC" id="1.-.-.-" evidence="2"/>
<dbReference type="Pfam" id="PF03992">
    <property type="entry name" value="ABM"/>
    <property type="match status" value="1"/>
</dbReference>
<reference evidence="2 3" key="1">
    <citation type="submission" date="2023-05" db="EMBL/GenBank/DDBJ databases">
        <title>Lithophilousrod everest ZFBP1038 complete genpme.</title>
        <authorList>
            <person name="Tian M."/>
        </authorList>
    </citation>
    <scope>NUCLEOTIDE SEQUENCE [LARGE SCALE GENOMIC DNA]</scope>
    <source>
        <strain evidence="2 3">ZFBP1038</strain>
    </source>
</reference>
<dbReference type="GO" id="GO:0004497">
    <property type="term" value="F:monooxygenase activity"/>
    <property type="evidence" value="ECO:0007669"/>
    <property type="project" value="UniProtKB-KW"/>
</dbReference>
<dbReference type="RefSeq" id="WP_349640523.1">
    <property type="nucleotide sequence ID" value="NZ_CP090958.1"/>
</dbReference>
<keyword evidence="3" id="KW-1185">Reference proteome</keyword>
<proteinExistence type="predicted"/>